<evidence type="ECO:0000256" key="4">
    <source>
        <dbReference type="ARBA" id="ARBA00022692"/>
    </source>
</evidence>
<dbReference type="KEGG" id="hpel:HZS54_13855"/>
<dbReference type="GO" id="GO:0015035">
    <property type="term" value="F:protein-disulfide reductase activity"/>
    <property type="evidence" value="ECO:0007669"/>
    <property type="project" value="InterPro"/>
</dbReference>
<gene>
    <name evidence="13" type="ORF">HZS54_13855</name>
</gene>
<keyword evidence="8 12" id="KW-0472">Membrane</keyword>
<dbReference type="InterPro" id="IPR023380">
    <property type="entry name" value="DsbB-like_sf"/>
</dbReference>
<evidence type="ECO:0000313" key="14">
    <source>
        <dbReference type="Proteomes" id="UP000509346"/>
    </source>
</evidence>
<evidence type="ECO:0000256" key="10">
    <source>
        <dbReference type="ARBA" id="ARBA00023186"/>
    </source>
</evidence>
<dbReference type="SUPFAM" id="SSF158442">
    <property type="entry name" value="DsbB-like"/>
    <property type="match status" value="1"/>
</dbReference>
<keyword evidence="5" id="KW-0249">Electron transport</keyword>
<keyword evidence="6 12" id="KW-1133">Transmembrane helix</keyword>
<name>A0A7D5PCW0_9EURY</name>
<proteinExistence type="inferred from homology"/>
<dbReference type="PANTHER" id="PTHR43469:SF1">
    <property type="entry name" value="SPBETA PROPHAGE-DERIVED DISULFIDE BOND FORMATION PROTEIN B"/>
    <property type="match status" value="1"/>
</dbReference>
<evidence type="ECO:0000256" key="9">
    <source>
        <dbReference type="ARBA" id="ARBA00023157"/>
    </source>
</evidence>
<evidence type="ECO:0000256" key="11">
    <source>
        <dbReference type="ARBA" id="ARBA00023284"/>
    </source>
</evidence>
<comment type="similarity">
    <text evidence="2">Belongs to the DsbB family. BdbC subfamily.</text>
</comment>
<evidence type="ECO:0000256" key="6">
    <source>
        <dbReference type="ARBA" id="ARBA00022989"/>
    </source>
</evidence>
<dbReference type="InterPro" id="IPR012187">
    <property type="entry name" value="Disulphide_bond_form_BdbC"/>
</dbReference>
<dbReference type="InterPro" id="IPR003752">
    <property type="entry name" value="DiS_bond_form_DsbB/BdbC"/>
</dbReference>
<evidence type="ECO:0000256" key="12">
    <source>
        <dbReference type="SAM" id="Phobius"/>
    </source>
</evidence>
<dbReference type="RefSeq" id="WP_179917709.1">
    <property type="nucleotide sequence ID" value="NZ_CP058909.1"/>
</dbReference>
<dbReference type="PANTHER" id="PTHR43469">
    <property type="entry name" value="DISULFIDE FORMATION PROTEIN-RELATED"/>
    <property type="match status" value="1"/>
</dbReference>
<sequence>MSARLDRLDPRYRLAAGAVVALVATAGSLYFSEGMGLVPCELCWFQRVLMYPLVVVFGVALVERRPGVYRTVLPLSTLGAVVAAYHSWLQISAGGRCGLGGGCAAVQLRVVGLTIPNLSLVAFALITATAAALFVGER</sequence>
<feature type="transmembrane region" description="Helical" evidence="12">
    <location>
        <begin position="69"/>
        <end position="88"/>
    </location>
</feature>
<dbReference type="Pfam" id="PF02600">
    <property type="entry name" value="DsbB"/>
    <property type="match status" value="1"/>
</dbReference>
<reference evidence="13 14" key="1">
    <citation type="submission" date="2020-07" db="EMBL/GenBank/DDBJ databases">
        <title>Halosimplex litoreum sp. nov. and Halosimplex rubrum sp. nov., isolated from different salt environments.</title>
        <authorList>
            <person name="Cui H."/>
        </authorList>
    </citation>
    <scope>NUCLEOTIDE SEQUENCE [LARGE SCALE GENOMIC DNA]</scope>
    <source>
        <strain evidence="13 14">R2</strain>
    </source>
</reference>
<evidence type="ECO:0000256" key="7">
    <source>
        <dbReference type="ARBA" id="ARBA00023002"/>
    </source>
</evidence>
<dbReference type="EMBL" id="CP058909">
    <property type="protein sequence ID" value="QLH82638.1"/>
    <property type="molecule type" value="Genomic_DNA"/>
</dbReference>
<keyword evidence="14" id="KW-1185">Reference proteome</keyword>
<evidence type="ECO:0000256" key="1">
    <source>
        <dbReference type="ARBA" id="ARBA00004141"/>
    </source>
</evidence>
<accession>A0A7D5PCW0</accession>
<keyword evidence="3" id="KW-0813">Transport</keyword>
<evidence type="ECO:0000256" key="8">
    <source>
        <dbReference type="ARBA" id="ARBA00023136"/>
    </source>
</evidence>
<comment type="subcellular location">
    <subcellularLocation>
        <location evidence="1">Membrane</location>
        <topology evidence="1">Multi-pass membrane protein</topology>
    </subcellularLocation>
</comment>
<dbReference type="GO" id="GO:0006457">
    <property type="term" value="P:protein folding"/>
    <property type="evidence" value="ECO:0007669"/>
    <property type="project" value="InterPro"/>
</dbReference>
<keyword evidence="7" id="KW-0560">Oxidoreductase</keyword>
<feature type="transmembrane region" description="Helical" evidence="12">
    <location>
        <begin position="12"/>
        <end position="32"/>
    </location>
</feature>
<keyword evidence="11" id="KW-0676">Redox-active center</keyword>
<dbReference type="AlphaFoldDB" id="A0A7D5PCW0"/>
<organism evidence="13 14">
    <name type="scientific">Halosimplex pelagicum</name>
    <dbReference type="NCBI Taxonomy" id="869886"/>
    <lineage>
        <taxon>Archaea</taxon>
        <taxon>Methanobacteriati</taxon>
        <taxon>Methanobacteriota</taxon>
        <taxon>Stenosarchaea group</taxon>
        <taxon>Halobacteria</taxon>
        <taxon>Halobacteriales</taxon>
        <taxon>Haloarculaceae</taxon>
        <taxon>Halosimplex</taxon>
    </lineage>
</organism>
<dbReference type="GO" id="GO:0016020">
    <property type="term" value="C:membrane"/>
    <property type="evidence" value="ECO:0007669"/>
    <property type="project" value="UniProtKB-SubCell"/>
</dbReference>
<feature type="transmembrane region" description="Helical" evidence="12">
    <location>
        <begin position="118"/>
        <end position="136"/>
    </location>
</feature>
<dbReference type="Gene3D" id="1.20.1550.10">
    <property type="entry name" value="DsbB-like"/>
    <property type="match status" value="1"/>
</dbReference>
<dbReference type="GeneID" id="56083694"/>
<protein>
    <submittedName>
        <fullName evidence="13">Disulfide bond formation protein B</fullName>
    </submittedName>
</protein>
<evidence type="ECO:0000256" key="5">
    <source>
        <dbReference type="ARBA" id="ARBA00022982"/>
    </source>
</evidence>
<evidence type="ECO:0000256" key="2">
    <source>
        <dbReference type="ARBA" id="ARBA00007602"/>
    </source>
</evidence>
<evidence type="ECO:0000256" key="3">
    <source>
        <dbReference type="ARBA" id="ARBA00022448"/>
    </source>
</evidence>
<evidence type="ECO:0000313" key="13">
    <source>
        <dbReference type="EMBL" id="QLH82638.1"/>
    </source>
</evidence>
<keyword evidence="10" id="KW-0143">Chaperone</keyword>
<feature type="transmembrane region" description="Helical" evidence="12">
    <location>
        <begin position="44"/>
        <end position="62"/>
    </location>
</feature>
<keyword evidence="4 12" id="KW-0812">Transmembrane</keyword>
<dbReference type="OrthoDB" id="213767at2157"/>
<keyword evidence="9" id="KW-1015">Disulfide bond</keyword>
<dbReference type="Proteomes" id="UP000509346">
    <property type="component" value="Chromosome"/>
</dbReference>